<name>A0A7J4IW21_9ARCH</name>
<dbReference type="Pfam" id="PF04242">
    <property type="entry name" value="DUF424"/>
    <property type="match status" value="1"/>
</dbReference>
<accession>A0A7J4IW21</accession>
<reference evidence="2" key="1">
    <citation type="journal article" date="2020" name="bioRxiv">
        <title>A rank-normalized archaeal taxonomy based on genome phylogeny resolves widespread incomplete and uneven classifications.</title>
        <authorList>
            <person name="Rinke C."/>
            <person name="Chuvochina M."/>
            <person name="Mussig A.J."/>
            <person name="Chaumeil P.-A."/>
            <person name="Waite D.W."/>
            <person name="Whitman W.B."/>
            <person name="Parks D.H."/>
            <person name="Hugenholtz P."/>
        </authorList>
    </citation>
    <scope>NUCLEOTIDE SEQUENCE [LARGE SCALE GENOMIC DNA]</scope>
</reference>
<protein>
    <submittedName>
        <fullName evidence="1">DUF424 family protein</fullName>
    </submittedName>
</protein>
<dbReference type="AlphaFoldDB" id="A0A7J4IW21"/>
<evidence type="ECO:0000313" key="2">
    <source>
        <dbReference type="Proteomes" id="UP000565078"/>
    </source>
</evidence>
<dbReference type="Proteomes" id="UP000565078">
    <property type="component" value="Unassembled WGS sequence"/>
</dbReference>
<sequence length="96" mass="10542">MYCKTYGANGGIVLACCDKEVLGKNLVEGNYDVTIEESFYRGEETSEEELADLLHAATNINLFGRKSVGVALKQGFLTEKDIIRIAGVEHAIIFKV</sequence>
<evidence type="ECO:0000313" key="1">
    <source>
        <dbReference type="EMBL" id="HIH09721.1"/>
    </source>
</evidence>
<dbReference type="PROSITE" id="PS51257">
    <property type="entry name" value="PROKAR_LIPOPROTEIN"/>
    <property type="match status" value="1"/>
</dbReference>
<gene>
    <name evidence="1" type="ORF">HA254_03535</name>
</gene>
<dbReference type="EMBL" id="DUGC01000056">
    <property type="protein sequence ID" value="HIH09721.1"/>
    <property type="molecule type" value="Genomic_DNA"/>
</dbReference>
<organism evidence="1 2">
    <name type="scientific">Candidatus Iainarchaeum sp</name>
    <dbReference type="NCBI Taxonomy" id="3101447"/>
    <lineage>
        <taxon>Archaea</taxon>
        <taxon>Candidatus Iainarchaeota</taxon>
        <taxon>Candidatus Iainarchaeia</taxon>
        <taxon>Candidatus Iainarchaeales</taxon>
        <taxon>Candidatus Iainarchaeaceae</taxon>
        <taxon>Candidatus Iainarchaeum</taxon>
    </lineage>
</organism>
<dbReference type="Gene3D" id="3.30.1860.10">
    <property type="entry name" value="uncharacterized conserved protein from methanopyrus kandleri domain like"/>
    <property type="match status" value="1"/>
</dbReference>
<proteinExistence type="predicted"/>
<comment type="caution">
    <text evidence="1">The sequence shown here is derived from an EMBL/GenBank/DDBJ whole genome shotgun (WGS) entry which is preliminary data.</text>
</comment>
<dbReference type="InterPro" id="IPR007355">
    <property type="entry name" value="DUF424"/>
</dbReference>